<dbReference type="InterPro" id="IPR036397">
    <property type="entry name" value="RNaseH_sf"/>
</dbReference>
<dbReference type="AlphaFoldDB" id="A0A8H3M0V5"/>
<dbReference type="InterPro" id="IPR023211">
    <property type="entry name" value="DNA_pol_palm_dom_sf"/>
</dbReference>
<dbReference type="InterPro" id="IPR017964">
    <property type="entry name" value="DNA-dir_DNA_pol_B_CS"/>
</dbReference>
<dbReference type="SUPFAM" id="SSF53098">
    <property type="entry name" value="Ribonuclease H-like"/>
    <property type="match status" value="1"/>
</dbReference>
<dbReference type="PROSITE" id="PS00116">
    <property type="entry name" value="DNA_POLYMERASE_B"/>
    <property type="match status" value="1"/>
</dbReference>
<evidence type="ECO:0000313" key="1">
    <source>
        <dbReference type="EMBL" id="GES98603.1"/>
    </source>
</evidence>
<dbReference type="InterPro" id="IPR012337">
    <property type="entry name" value="RNaseH-like_sf"/>
</dbReference>
<reference evidence="1" key="1">
    <citation type="submission" date="2019-10" db="EMBL/GenBank/DDBJ databases">
        <title>Conservation and host-specific expression of non-tandemly repeated heterogenous ribosome RNA gene in arbuscular mycorrhizal fungi.</title>
        <authorList>
            <person name="Maeda T."/>
            <person name="Kobayashi Y."/>
            <person name="Nakagawa T."/>
            <person name="Ezawa T."/>
            <person name="Yamaguchi K."/>
            <person name="Bino T."/>
            <person name="Nishimoto Y."/>
            <person name="Shigenobu S."/>
            <person name="Kawaguchi M."/>
        </authorList>
    </citation>
    <scope>NUCLEOTIDE SEQUENCE</scope>
    <source>
        <strain evidence="1">HR1</strain>
    </source>
</reference>
<dbReference type="SUPFAM" id="SSF56672">
    <property type="entry name" value="DNA/RNA polymerases"/>
    <property type="match status" value="1"/>
</dbReference>
<dbReference type="InterPro" id="IPR043502">
    <property type="entry name" value="DNA/RNA_pol_sf"/>
</dbReference>
<accession>A0A8H3M0V5</accession>
<organism evidence="1 2">
    <name type="scientific">Rhizophagus clarus</name>
    <dbReference type="NCBI Taxonomy" id="94130"/>
    <lineage>
        <taxon>Eukaryota</taxon>
        <taxon>Fungi</taxon>
        <taxon>Fungi incertae sedis</taxon>
        <taxon>Mucoromycota</taxon>
        <taxon>Glomeromycotina</taxon>
        <taxon>Glomeromycetes</taxon>
        <taxon>Glomerales</taxon>
        <taxon>Glomeraceae</taxon>
        <taxon>Rhizophagus</taxon>
    </lineage>
</organism>
<dbReference type="EMBL" id="BLAL01000274">
    <property type="protein sequence ID" value="GES98603.1"/>
    <property type="molecule type" value="Genomic_DNA"/>
</dbReference>
<name>A0A8H3M0V5_9GLOM</name>
<dbReference type="GO" id="GO:0003676">
    <property type="term" value="F:nucleic acid binding"/>
    <property type="evidence" value="ECO:0007669"/>
    <property type="project" value="InterPro"/>
</dbReference>
<evidence type="ECO:0000313" key="2">
    <source>
        <dbReference type="Proteomes" id="UP000615446"/>
    </source>
</evidence>
<protein>
    <submittedName>
        <fullName evidence="1">DNA polymerase family B-domain-containing protein</fullName>
    </submittedName>
</protein>
<dbReference type="Proteomes" id="UP000615446">
    <property type="component" value="Unassembled WGS sequence"/>
</dbReference>
<dbReference type="Gene3D" id="3.30.420.10">
    <property type="entry name" value="Ribonuclease H-like superfamily/Ribonuclease H"/>
    <property type="match status" value="1"/>
</dbReference>
<dbReference type="GO" id="GO:0000166">
    <property type="term" value="F:nucleotide binding"/>
    <property type="evidence" value="ECO:0007669"/>
    <property type="project" value="InterPro"/>
</dbReference>
<proteinExistence type="predicted"/>
<sequence>MFMICMTVHWKDDPKPLKQICLVDIKMASDTSPDIQIDFNDSQYDWRFIVEKAKKLGVLKWIFNHMSFKSSSLKKITKWECNLNNTVDLPIYCMNKYYEMALKETNTTTAKEVVSVSFLSLYDAHYFAGGMKVCNLLGANACKQNEMKKCLAPLKEKKKDMELIIASMGKGLSLSETIEKKLANAEGKKHDNLTKNLYHFINKARHEFMVEYDSICFDCSCLDVKQYALKMYMNTFYGTAGDSKFPFFFKGFQIKYGDTDSLYLVLSERCFQKYDEAYDSGNGILKEEYWSKMMNISNMEVMEKLHNEVNDFLRKDNRSSYLKMAYGEVLFLVVFTGKKKYYSIPYESKLNFNRKPFIQEKSDKNNKSVQRFILQMQDRHTREEADVKWLIKRSLTPKPYLYEISELGKCFEYVVVENNSSNKIRNKMEYPEVVRRLGKKIDINYYLKTIVSLCAQFINYDDSYQPSSEIVLEALKKLKDDNKVGDNKADDGMDEDDVDKNNVDEEEIDEDEVSKIRDVLVPKSAEKWIRRQEESIRLKLSSLLKEISEVDIGYRENMYKLVTKKRAMYNGKEGDFIYIGWLLAYMMSQAEKVLINLPDNLPEKLLAHTKKRFGEVLLAPVFICSKVSMVYVINGDIKKLAMIGALAGKDITSAPPTEII</sequence>
<comment type="caution">
    <text evidence="1">The sequence shown here is derived from an EMBL/GenBank/DDBJ whole genome shotgun (WGS) entry which is preliminary data.</text>
</comment>
<gene>
    <name evidence="1" type="ORF">RCL2_002514100</name>
</gene>
<dbReference type="Gene3D" id="3.90.1600.10">
    <property type="entry name" value="Palm domain of DNA polymerase"/>
    <property type="match status" value="1"/>
</dbReference>